<name>A0A4Q2UN26_9BACT</name>
<keyword evidence="1" id="KW-0813">Transport</keyword>
<dbReference type="InterPro" id="IPR001486">
    <property type="entry name" value="Hemoglobin_trunc"/>
</dbReference>
<dbReference type="CDD" id="cd08916">
    <property type="entry name" value="TrHb3_P"/>
    <property type="match status" value="1"/>
</dbReference>
<organism evidence="6 7">
    <name type="scientific">Spirosoma sordidisoli</name>
    <dbReference type="NCBI Taxonomy" id="2502893"/>
    <lineage>
        <taxon>Bacteria</taxon>
        <taxon>Pseudomonadati</taxon>
        <taxon>Bacteroidota</taxon>
        <taxon>Cytophagia</taxon>
        <taxon>Cytophagales</taxon>
        <taxon>Cytophagaceae</taxon>
        <taxon>Spirosoma</taxon>
    </lineage>
</organism>
<evidence type="ECO:0000313" key="7">
    <source>
        <dbReference type="Proteomes" id="UP000290407"/>
    </source>
</evidence>
<keyword evidence="3 5" id="KW-0479">Metal-binding</keyword>
<proteinExistence type="predicted"/>
<dbReference type="InterPro" id="IPR009050">
    <property type="entry name" value="Globin-like_sf"/>
</dbReference>
<dbReference type="GO" id="GO:0020037">
    <property type="term" value="F:heme binding"/>
    <property type="evidence" value="ECO:0007669"/>
    <property type="project" value="InterPro"/>
</dbReference>
<protein>
    <submittedName>
        <fullName evidence="6">Group III truncated hemoglobin</fullName>
    </submittedName>
</protein>
<evidence type="ECO:0000256" key="3">
    <source>
        <dbReference type="ARBA" id="ARBA00022723"/>
    </source>
</evidence>
<dbReference type="SUPFAM" id="SSF46458">
    <property type="entry name" value="Globin-like"/>
    <property type="match status" value="1"/>
</dbReference>
<evidence type="ECO:0000256" key="5">
    <source>
        <dbReference type="PIRSR" id="PIRSR601486-1"/>
    </source>
</evidence>
<dbReference type="InterPro" id="IPR012292">
    <property type="entry name" value="Globin/Proto"/>
</dbReference>
<reference evidence="6 7" key="1">
    <citation type="submission" date="2019-01" db="EMBL/GenBank/DDBJ databases">
        <title>Spirosoma flava sp. nov., a propanil-degrading bacterium isolated from herbicide-contaminated soil.</title>
        <authorList>
            <person name="Zhang L."/>
            <person name="Jiang J.-D."/>
        </authorList>
    </citation>
    <scope>NUCLEOTIDE SEQUENCE [LARGE SCALE GENOMIC DNA]</scope>
    <source>
        <strain evidence="6 7">TY50</strain>
    </source>
</reference>
<evidence type="ECO:0000313" key="6">
    <source>
        <dbReference type="EMBL" id="RYC68990.1"/>
    </source>
</evidence>
<dbReference type="AlphaFoldDB" id="A0A4Q2UN26"/>
<keyword evidence="4 5" id="KW-0408">Iron</keyword>
<dbReference type="GO" id="GO:0046872">
    <property type="term" value="F:metal ion binding"/>
    <property type="evidence" value="ECO:0007669"/>
    <property type="project" value="UniProtKB-KW"/>
</dbReference>
<evidence type="ECO:0000256" key="1">
    <source>
        <dbReference type="ARBA" id="ARBA00022448"/>
    </source>
</evidence>
<dbReference type="Pfam" id="PF01152">
    <property type="entry name" value="Bac_globin"/>
    <property type="match status" value="1"/>
</dbReference>
<accession>A0A4Q2UN26</accession>
<keyword evidence="7" id="KW-1185">Reference proteome</keyword>
<dbReference type="GO" id="GO:0019825">
    <property type="term" value="F:oxygen binding"/>
    <property type="evidence" value="ECO:0007669"/>
    <property type="project" value="InterPro"/>
</dbReference>
<keyword evidence="2 5" id="KW-0349">Heme</keyword>
<evidence type="ECO:0000256" key="4">
    <source>
        <dbReference type="ARBA" id="ARBA00023004"/>
    </source>
</evidence>
<dbReference type="Proteomes" id="UP000290407">
    <property type="component" value="Unassembled WGS sequence"/>
</dbReference>
<gene>
    <name evidence="6" type="ORF">EQG79_16445</name>
</gene>
<sequence length="138" mass="15589">MTDTTAPVLHDIDTKADIAYLLDRFYERVRQDPDLGYIFDGVAHVNWPDHLPRINAFWTNLLLGGDGSYQGNPMRAHVDLARKTPITPAHFDRWLALFTQTLTDCFAGERAREALLRAQSIAAVMQSRLYSAGLLETD</sequence>
<dbReference type="EMBL" id="SBLB01000004">
    <property type="protein sequence ID" value="RYC68990.1"/>
    <property type="molecule type" value="Genomic_DNA"/>
</dbReference>
<dbReference type="RefSeq" id="WP_129602643.1">
    <property type="nucleotide sequence ID" value="NZ_SBLB01000004.1"/>
</dbReference>
<dbReference type="Gene3D" id="1.10.490.10">
    <property type="entry name" value="Globins"/>
    <property type="match status" value="1"/>
</dbReference>
<evidence type="ECO:0000256" key="2">
    <source>
        <dbReference type="ARBA" id="ARBA00022617"/>
    </source>
</evidence>
<comment type="caution">
    <text evidence="6">The sequence shown here is derived from an EMBL/GenBank/DDBJ whole genome shotgun (WGS) entry which is preliminary data.</text>
</comment>
<feature type="binding site" description="distal binding residue" evidence="5">
    <location>
        <position position="77"/>
    </location>
    <ligand>
        <name>heme</name>
        <dbReference type="ChEBI" id="CHEBI:30413"/>
    </ligand>
    <ligandPart>
        <name>Fe</name>
        <dbReference type="ChEBI" id="CHEBI:18248"/>
    </ligandPart>
</feature>